<reference evidence="2 3" key="1">
    <citation type="submission" date="2019-03" db="EMBL/GenBank/DDBJ databases">
        <title>Genomic Encyclopedia of Type Strains, Phase III (KMG-III): the genomes of soil and plant-associated and newly described type strains.</title>
        <authorList>
            <person name="Whitman W."/>
        </authorList>
    </citation>
    <scope>NUCLEOTIDE SEQUENCE [LARGE SCALE GENOMIC DNA]</scope>
    <source>
        <strain evidence="2 3">CECT 8446</strain>
    </source>
</reference>
<dbReference type="Pfam" id="PF19276">
    <property type="entry name" value="HD_assoc_2"/>
    <property type="match status" value="1"/>
</dbReference>
<dbReference type="OrthoDB" id="9803619at2"/>
<dbReference type="InterPro" id="IPR006674">
    <property type="entry name" value="HD_domain"/>
</dbReference>
<dbReference type="CDD" id="cd00077">
    <property type="entry name" value="HDc"/>
    <property type="match status" value="1"/>
</dbReference>
<dbReference type="AlphaFoldDB" id="A0A4R6T3H3"/>
<dbReference type="PANTHER" id="PTHR11373">
    <property type="entry name" value="DEOXYNUCLEOSIDE TRIPHOSPHATE TRIPHOSPHOHYDROLASE"/>
    <property type="match status" value="1"/>
</dbReference>
<gene>
    <name evidence="2" type="ORF">DFQ04_3555</name>
</gene>
<dbReference type="Proteomes" id="UP000294535">
    <property type="component" value="Unassembled WGS sequence"/>
</dbReference>
<dbReference type="InterPro" id="IPR003607">
    <property type="entry name" value="HD/PDEase_dom"/>
</dbReference>
<dbReference type="Gene3D" id="1.10.3210.10">
    <property type="entry name" value="Hypothetical protein af1432"/>
    <property type="match status" value="1"/>
</dbReference>
<dbReference type="RefSeq" id="WP_133558289.1">
    <property type="nucleotide sequence ID" value="NZ_SNYF01000011.1"/>
</dbReference>
<organism evidence="2 3">
    <name type="scientific">Algoriphagus boseongensis</name>
    <dbReference type="NCBI Taxonomy" id="1442587"/>
    <lineage>
        <taxon>Bacteria</taxon>
        <taxon>Pseudomonadati</taxon>
        <taxon>Bacteroidota</taxon>
        <taxon>Cytophagia</taxon>
        <taxon>Cytophagales</taxon>
        <taxon>Cyclobacteriaceae</taxon>
        <taxon>Algoriphagus</taxon>
    </lineage>
</organism>
<dbReference type="GO" id="GO:0008832">
    <property type="term" value="F:dGTPase activity"/>
    <property type="evidence" value="ECO:0007669"/>
    <property type="project" value="TreeGrafter"/>
</dbReference>
<comment type="caution">
    <text evidence="2">The sequence shown here is derived from an EMBL/GenBank/DDBJ whole genome shotgun (WGS) entry which is preliminary data.</text>
</comment>
<dbReference type="InterPro" id="IPR045509">
    <property type="entry name" value="HD_assoc_2"/>
</dbReference>
<dbReference type="PANTHER" id="PTHR11373:SF4">
    <property type="entry name" value="DEOXYNUCLEOSIDE TRIPHOSPHATE TRIPHOSPHOHYDROLASE SAMHD1"/>
    <property type="match status" value="1"/>
</dbReference>
<dbReference type="Pfam" id="PF01966">
    <property type="entry name" value="HD"/>
    <property type="match status" value="1"/>
</dbReference>
<dbReference type="EMBL" id="SNYF01000011">
    <property type="protein sequence ID" value="TDQ13521.1"/>
    <property type="molecule type" value="Genomic_DNA"/>
</dbReference>
<dbReference type="GO" id="GO:0006203">
    <property type="term" value="P:dGTP catabolic process"/>
    <property type="evidence" value="ECO:0007669"/>
    <property type="project" value="TreeGrafter"/>
</dbReference>
<protein>
    <recommendedName>
        <fullName evidence="1">HD/PDEase domain-containing protein</fullName>
    </recommendedName>
</protein>
<dbReference type="SMART" id="SM00471">
    <property type="entry name" value="HDc"/>
    <property type="match status" value="1"/>
</dbReference>
<accession>A0A4R6T3H3</accession>
<proteinExistence type="predicted"/>
<evidence type="ECO:0000313" key="3">
    <source>
        <dbReference type="Proteomes" id="UP000294535"/>
    </source>
</evidence>
<keyword evidence="3" id="KW-1185">Reference proteome</keyword>
<dbReference type="SUPFAM" id="SSF109604">
    <property type="entry name" value="HD-domain/PDEase-like"/>
    <property type="match status" value="1"/>
</dbReference>
<dbReference type="InterPro" id="IPR050135">
    <property type="entry name" value="dGTPase-like"/>
</dbReference>
<evidence type="ECO:0000313" key="2">
    <source>
        <dbReference type="EMBL" id="TDQ13521.1"/>
    </source>
</evidence>
<evidence type="ECO:0000259" key="1">
    <source>
        <dbReference type="SMART" id="SM00471"/>
    </source>
</evidence>
<feature type="domain" description="HD/PDEase" evidence="1">
    <location>
        <begin position="50"/>
        <end position="175"/>
    </location>
</feature>
<name>A0A4R6T3H3_9BACT</name>
<sequence>MKSQKILNDPVYGFITIPSELIFEIIDHPYFQRLRRIRQLGLTDFVYPGALHTRFHHAIGAMHLMSITLDNLRIKGTEISEEEYEAALIAILLHDIGHGPFSHALEYSLLEGIPHERLSLLTIEMLNQEFGGKLELALQIFKNQYSRKFLNQLVSSQLDIDRLDYLQRDCFFTGVSEGTIGADRIIKMMAVHNDELVIEEKGIYSIENFLSARRLMYWQVYLHKTTVSAEKMLINLITRAKNLAQSGVQFHVSDEFAFFLKNNVTLSDFEQNPTILKQFLSLDDFDIWGAIKLWKNHSDYVIRNISQMFLTRNLFKINLVSQPFSPEEIKNQQENTLQKLGIADEDLHYFFSYGKVSNYGYLATERINILTKKGNVIDVALAADLPNIQVMSKVVEKYYICKAKNLILSY</sequence>